<name>A0ABP4EJ69_9ACTN</name>
<feature type="compositionally biased region" description="Basic and acidic residues" evidence="1">
    <location>
        <begin position="369"/>
        <end position="378"/>
    </location>
</feature>
<dbReference type="Proteomes" id="UP001501581">
    <property type="component" value="Unassembled WGS sequence"/>
</dbReference>
<organism evidence="4 5">
    <name type="scientific">Nocardioides dubius</name>
    <dbReference type="NCBI Taxonomy" id="317019"/>
    <lineage>
        <taxon>Bacteria</taxon>
        <taxon>Bacillati</taxon>
        <taxon>Actinomycetota</taxon>
        <taxon>Actinomycetes</taxon>
        <taxon>Propionibacteriales</taxon>
        <taxon>Nocardioidaceae</taxon>
        <taxon>Nocardioides</taxon>
    </lineage>
</organism>
<protein>
    <recommendedName>
        <fullName evidence="6">Phospholipid/cholesterol/gamma-HCH transport system substrate-binding protein</fullName>
    </recommendedName>
</protein>
<sequence length="433" mass="45156">MKRLGLISAAAVLGVTATGCGLVGGGVYETDLPGGADLGSDPITMTADFEDVLDLVPQSSVKVDNVEVGQVTRITLNKDGHSARVELKINRDAQLPEGTGARLQQTSLLGEKFVALLRPTAPTATKLGNGAHLGIADTSHAAEVEEVLGALSLVLNGGGVGQFQEISKELQKVSAGRPDEIKAFLRRINTFVSGLDDRKESLTAALDGLDRLGASLQADKEKIVTALEDLSPGMQVLVDQRKQLVAMLTSLDKLSKVTVDTLNTAQKDIIADFKALEPILEQLAKAGADLPESLQILLTYPFPDSVLEAIKGDYFNGFIVTNFRTPDGCAAFSCSWPQPGSSSGAPRASTRVAPGLDWDDFPGLTDPGPDTKKPKDKATPSGPPPTLLTPTDTALPGLPSPTVTISPSGEPTTSSPSPSHPAQPTETVTGGGE</sequence>
<proteinExistence type="predicted"/>
<dbReference type="NCBIfam" id="TIGR00996">
    <property type="entry name" value="Mtu_fam_mce"/>
    <property type="match status" value="1"/>
</dbReference>
<comment type="caution">
    <text evidence="4">The sequence shown here is derived from an EMBL/GenBank/DDBJ whole genome shotgun (WGS) entry which is preliminary data.</text>
</comment>
<dbReference type="Pfam" id="PF11887">
    <property type="entry name" value="Mce4_CUP1"/>
    <property type="match status" value="1"/>
</dbReference>
<evidence type="ECO:0000259" key="3">
    <source>
        <dbReference type="Pfam" id="PF11887"/>
    </source>
</evidence>
<dbReference type="RefSeq" id="WP_343996323.1">
    <property type="nucleotide sequence ID" value="NZ_BAAALG010000013.1"/>
</dbReference>
<dbReference type="InterPro" id="IPR024516">
    <property type="entry name" value="Mce_C"/>
</dbReference>
<feature type="region of interest" description="Disordered" evidence="1">
    <location>
        <begin position="337"/>
        <end position="433"/>
    </location>
</feature>
<dbReference type="InterPro" id="IPR003399">
    <property type="entry name" value="Mce/MlaD"/>
</dbReference>
<feature type="compositionally biased region" description="Low complexity" evidence="1">
    <location>
        <begin position="404"/>
        <end position="425"/>
    </location>
</feature>
<feature type="domain" description="Mce/MlaD" evidence="2">
    <location>
        <begin position="42"/>
        <end position="117"/>
    </location>
</feature>
<accession>A0ABP4EJ69</accession>
<gene>
    <name evidence="4" type="ORF">GCM10009668_36620</name>
</gene>
<dbReference type="EMBL" id="BAAALG010000013">
    <property type="protein sequence ID" value="GAA1111828.1"/>
    <property type="molecule type" value="Genomic_DNA"/>
</dbReference>
<evidence type="ECO:0000259" key="2">
    <source>
        <dbReference type="Pfam" id="PF02470"/>
    </source>
</evidence>
<dbReference type="InterPro" id="IPR052336">
    <property type="entry name" value="MlaD_Phospholipid_Transporter"/>
</dbReference>
<dbReference type="PROSITE" id="PS51257">
    <property type="entry name" value="PROKAR_LIPOPROTEIN"/>
    <property type="match status" value="1"/>
</dbReference>
<evidence type="ECO:0000313" key="4">
    <source>
        <dbReference type="EMBL" id="GAA1111828.1"/>
    </source>
</evidence>
<keyword evidence="5" id="KW-1185">Reference proteome</keyword>
<evidence type="ECO:0000313" key="5">
    <source>
        <dbReference type="Proteomes" id="UP001501581"/>
    </source>
</evidence>
<evidence type="ECO:0008006" key="6">
    <source>
        <dbReference type="Google" id="ProtNLM"/>
    </source>
</evidence>
<dbReference type="PANTHER" id="PTHR33371:SF15">
    <property type="entry name" value="LIPOPROTEIN LPRN"/>
    <property type="match status" value="1"/>
</dbReference>
<dbReference type="Pfam" id="PF02470">
    <property type="entry name" value="MlaD"/>
    <property type="match status" value="1"/>
</dbReference>
<dbReference type="PANTHER" id="PTHR33371">
    <property type="entry name" value="INTERMEMBRANE PHOSPHOLIPID TRANSPORT SYSTEM BINDING PROTEIN MLAD-RELATED"/>
    <property type="match status" value="1"/>
</dbReference>
<feature type="compositionally biased region" description="Low complexity" evidence="1">
    <location>
        <begin position="388"/>
        <end position="397"/>
    </location>
</feature>
<reference evidence="5" key="1">
    <citation type="journal article" date="2019" name="Int. J. Syst. Evol. Microbiol.">
        <title>The Global Catalogue of Microorganisms (GCM) 10K type strain sequencing project: providing services to taxonomists for standard genome sequencing and annotation.</title>
        <authorList>
            <consortium name="The Broad Institute Genomics Platform"/>
            <consortium name="The Broad Institute Genome Sequencing Center for Infectious Disease"/>
            <person name="Wu L."/>
            <person name="Ma J."/>
        </authorList>
    </citation>
    <scope>NUCLEOTIDE SEQUENCE [LARGE SCALE GENOMIC DNA]</scope>
    <source>
        <strain evidence="5">JCM 13008</strain>
    </source>
</reference>
<evidence type="ECO:0000256" key="1">
    <source>
        <dbReference type="SAM" id="MobiDB-lite"/>
    </source>
</evidence>
<feature type="domain" description="Mammalian cell entry C-terminal" evidence="3">
    <location>
        <begin position="125"/>
        <end position="295"/>
    </location>
</feature>
<dbReference type="InterPro" id="IPR005693">
    <property type="entry name" value="Mce"/>
</dbReference>